<dbReference type="PANTHER" id="PTHR43476:SF3">
    <property type="entry name" value="FAD-BINDING MONOOXYGENASE"/>
    <property type="match status" value="1"/>
</dbReference>
<accession>A0A8J7KNF5</accession>
<dbReference type="Gene3D" id="3.50.50.60">
    <property type="entry name" value="FAD/NAD(P)-binding domain"/>
    <property type="match status" value="1"/>
</dbReference>
<dbReference type="InterPro" id="IPR050631">
    <property type="entry name" value="PheA/TfdB_FAD_monoxygenase"/>
</dbReference>
<evidence type="ECO:0000313" key="3">
    <source>
        <dbReference type="EMBL" id="MBG6141559.1"/>
    </source>
</evidence>
<dbReference type="PRINTS" id="PR00420">
    <property type="entry name" value="RNGMNOXGNASE"/>
</dbReference>
<protein>
    <submittedName>
        <fullName evidence="3">Flavoprotein hydroxylase</fullName>
    </submittedName>
</protein>
<evidence type="ECO:0000259" key="2">
    <source>
        <dbReference type="Pfam" id="PF01494"/>
    </source>
</evidence>
<name>A0A8J7KNF5_9ACTN</name>
<evidence type="ECO:0000256" key="1">
    <source>
        <dbReference type="ARBA" id="ARBA00023002"/>
    </source>
</evidence>
<dbReference type="Proteomes" id="UP000622552">
    <property type="component" value="Unassembled WGS sequence"/>
</dbReference>
<keyword evidence="1" id="KW-0560">Oxidoreductase</keyword>
<reference evidence="3" key="1">
    <citation type="submission" date="2020-11" db="EMBL/GenBank/DDBJ databases">
        <title>Sequencing the genomes of 1000 actinobacteria strains.</title>
        <authorList>
            <person name="Klenk H.-P."/>
        </authorList>
    </citation>
    <scope>NUCLEOTIDE SEQUENCE</scope>
    <source>
        <strain evidence="3">DSM 45356</strain>
    </source>
</reference>
<dbReference type="Gene3D" id="3.30.70.2450">
    <property type="match status" value="1"/>
</dbReference>
<dbReference type="SUPFAM" id="SSF51905">
    <property type="entry name" value="FAD/NAD(P)-binding domain"/>
    <property type="match status" value="1"/>
</dbReference>
<dbReference type="Pfam" id="PF01494">
    <property type="entry name" value="FAD_binding_3"/>
    <property type="match status" value="1"/>
</dbReference>
<dbReference type="GO" id="GO:0008688">
    <property type="term" value="F:3-(3-hydroxyphenyl)propionate hydroxylase activity"/>
    <property type="evidence" value="ECO:0007669"/>
    <property type="project" value="TreeGrafter"/>
</dbReference>
<gene>
    <name evidence="3" type="ORF">IW245_007753</name>
</gene>
<comment type="caution">
    <text evidence="3">The sequence shown here is derived from an EMBL/GenBank/DDBJ whole genome shotgun (WGS) entry which is preliminary data.</text>
</comment>
<dbReference type="PANTHER" id="PTHR43476">
    <property type="entry name" value="3-(3-HYDROXY-PHENYL)PROPIONATE/3-HYDROXYCINNAMIC ACID HYDROXYLASE"/>
    <property type="match status" value="1"/>
</dbReference>
<organism evidence="3 4">
    <name type="scientific">Longispora fulva</name>
    <dbReference type="NCBI Taxonomy" id="619741"/>
    <lineage>
        <taxon>Bacteria</taxon>
        <taxon>Bacillati</taxon>
        <taxon>Actinomycetota</taxon>
        <taxon>Actinomycetes</taxon>
        <taxon>Micromonosporales</taxon>
        <taxon>Micromonosporaceae</taxon>
        <taxon>Longispora</taxon>
    </lineage>
</organism>
<dbReference type="NCBIfam" id="NF004829">
    <property type="entry name" value="PRK06183.1-3"/>
    <property type="match status" value="1"/>
</dbReference>
<dbReference type="GO" id="GO:0019622">
    <property type="term" value="P:3-(3-hydroxy)phenylpropionate catabolic process"/>
    <property type="evidence" value="ECO:0007669"/>
    <property type="project" value="TreeGrafter"/>
</dbReference>
<evidence type="ECO:0000313" key="4">
    <source>
        <dbReference type="Proteomes" id="UP000622552"/>
    </source>
</evidence>
<dbReference type="GO" id="GO:0071949">
    <property type="term" value="F:FAD binding"/>
    <property type="evidence" value="ECO:0007669"/>
    <property type="project" value="InterPro"/>
</dbReference>
<feature type="domain" description="FAD-binding" evidence="2">
    <location>
        <begin position="8"/>
        <end position="345"/>
    </location>
</feature>
<dbReference type="AlphaFoldDB" id="A0A8J7KNF5"/>
<dbReference type="InterPro" id="IPR002938">
    <property type="entry name" value="FAD-bd"/>
</dbReference>
<dbReference type="EMBL" id="JADOUF010000001">
    <property type="protein sequence ID" value="MBG6141559.1"/>
    <property type="molecule type" value="Genomic_DNA"/>
</dbReference>
<dbReference type="RefSeq" id="WP_197007959.1">
    <property type="nucleotide sequence ID" value="NZ_BONS01000013.1"/>
</dbReference>
<proteinExistence type="predicted"/>
<keyword evidence="4" id="KW-1185">Reference proteome</keyword>
<sequence length="517" mass="54410">MTSPTPPADVIVVGCGPAGAVLASLLARKGRRVTVLERHREVFALPRATSFDGETARLLAAAGVGPGLPRISEPATGYQWRGVDGQVLLDIAFSATGRYGWPDANTMHQPSLEELLGTALAAEPAVVVRRGLSVVGVRQTDTGVTAVAEDDDGATHTFQAGWLVGCDGANSVVRDLAGVSVTDLGLSFEWLLCDVRPHAPREFVPTNVQLCDPARPTTLVGSGPGRRRWEFMRLPDESSAELGDVGTAWRLLAPHGVTPDTATLLRSATYRSHARWADQWRVGRIFLAGDAAHLMPPFAGQGMCSGIRDVSNLAWKLDLVIAGRADERLLDSYTVERRGHTKAAILASVKLGRVICVTDPSAAADRDAAIRANGGGRTTPPPEATPLTAGLFEPDAGRGGGEVIVAGRIEVDGVTGRFDDLVGRGFVLVTTEEPEALGEAQRAFLAEIDATVVHIGPPDRPAAPGRARDVDGVYGAYLRDRGATAVLVRPDFHVYGTAGPGAVAGLLDGLRGRLRAG</sequence>
<dbReference type="InterPro" id="IPR036188">
    <property type="entry name" value="FAD/NAD-bd_sf"/>
</dbReference>
<dbReference type="Gene3D" id="3.40.30.120">
    <property type="match status" value="1"/>
</dbReference>